<feature type="compositionally biased region" description="Polar residues" evidence="1">
    <location>
        <begin position="42"/>
        <end position="59"/>
    </location>
</feature>
<comment type="caution">
    <text evidence="3">The sequence shown here is derived from an EMBL/GenBank/DDBJ whole genome shotgun (WGS) entry which is preliminary data.</text>
</comment>
<dbReference type="EMBL" id="ARZY01000004">
    <property type="protein sequence ID" value="EWH11611.1"/>
    <property type="molecule type" value="Genomic_DNA"/>
</dbReference>
<dbReference type="PATRIC" id="fig|1328313.3.peg.797"/>
<dbReference type="STRING" id="1328313.DS2_03845"/>
<evidence type="ECO:0000313" key="4">
    <source>
        <dbReference type="Proteomes" id="UP000019276"/>
    </source>
</evidence>
<dbReference type="AlphaFoldDB" id="W7QID5"/>
<dbReference type="eggNOG" id="COG1639">
    <property type="taxonomic scope" value="Bacteria"/>
</dbReference>
<organism evidence="3 4">
    <name type="scientific">Catenovulum agarivorans DS-2</name>
    <dbReference type="NCBI Taxonomy" id="1328313"/>
    <lineage>
        <taxon>Bacteria</taxon>
        <taxon>Pseudomonadati</taxon>
        <taxon>Pseudomonadota</taxon>
        <taxon>Gammaproteobacteria</taxon>
        <taxon>Alteromonadales</taxon>
        <taxon>Alteromonadaceae</taxon>
        <taxon>Catenovulum</taxon>
    </lineage>
</organism>
<evidence type="ECO:0000256" key="1">
    <source>
        <dbReference type="SAM" id="MobiDB-lite"/>
    </source>
</evidence>
<reference evidence="3 4" key="1">
    <citation type="journal article" date="2014" name="Genome Announc.">
        <title>Draft Genome Sequence of the Agar-Degrading Bacterium Catenovulum sp. Strain DS-2, Isolated from Intestines of Haliotis diversicolor.</title>
        <authorList>
            <person name="Shan D."/>
            <person name="Li X."/>
            <person name="Gu Z."/>
            <person name="Wei G."/>
            <person name="Gao Z."/>
            <person name="Shao Z."/>
        </authorList>
    </citation>
    <scope>NUCLEOTIDE SEQUENCE [LARGE SCALE GENOMIC DNA]</scope>
    <source>
        <strain evidence="3 4">DS-2</strain>
    </source>
</reference>
<feature type="domain" description="HDOD" evidence="2">
    <location>
        <begin position="104"/>
        <end position="298"/>
    </location>
</feature>
<name>W7QID5_9ALTE</name>
<dbReference type="Pfam" id="PF08668">
    <property type="entry name" value="HDOD"/>
    <property type="match status" value="1"/>
</dbReference>
<dbReference type="PANTHER" id="PTHR33525:SF6">
    <property type="entry name" value="HDOD DOMAIN-CONTAINING PROTEIN"/>
    <property type="match status" value="1"/>
</dbReference>
<evidence type="ECO:0000313" key="3">
    <source>
        <dbReference type="EMBL" id="EWH11611.1"/>
    </source>
</evidence>
<dbReference type="Proteomes" id="UP000019276">
    <property type="component" value="Unassembled WGS sequence"/>
</dbReference>
<gene>
    <name evidence="3" type="ORF">DS2_03845</name>
</gene>
<dbReference type="Gene3D" id="1.10.3210.10">
    <property type="entry name" value="Hypothetical protein af1432"/>
    <property type="match status" value="1"/>
</dbReference>
<sequence length="361" mass="40192">MIMFMQLLNTVLSSISPSLAQPDYEAFAKSRVDSEELDLDQPKNNHAPATNTSDTTQSPNVNQAFYDYLLGRCPNNVTEDKLSQFVVEKIVELIHTPELILNEMPAMPTSVTKLMQALNDQEFDLPQVLKQVESEPVIAAMLIKQANSAKYKRGIKPVSDIKTAFVNLGTTGVKEGVLIGFIKQLTPPSNVYFKLFGERIWLHAQHSAEYARKLASELLGEEEGEVAYFVALLYQVGKMVVFRLMVDAFKVVDPNTPPNSSALKNLMQNKAHQLTSACAEFWQLPDEVLREFPGNNAVFISPYSISACVSQAMQISMVVKLVEAQFIPVKQGLLYAKEHLICDEAETLLVDEISSLMEVTS</sequence>
<dbReference type="PANTHER" id="PTHR33525">
    <property type="match status" value="1"/>
</dbReference>
<protein>
    <recommendedName>
        <fullName evidence="2">HDOD domain-containing protein</fullName>
    </recommendedName>
</protein>
<keyword evidence="4" id="KW-1185">Reference proteome</keyword>
<dbReference type="InterPro" id="IPR013976">
    <property type="entry name" value="HDOD"/>
</dbReference>
<accession>W7QID5</accession>
<evidence type="ECO:0000259" key="2">
    <source>
        <dbReference type="PROSITE" id="PS51833"/>
    </source>
</evidence>
<proteinExistence type="predicted"/>
<feature type="region of interest" description="Disordered" evidence="1">
    <location>
        <begin position="32"/>
        <end position="59"/>
    </location>
</feature>
<dbReference type="InterPro" id="IPR052340">
    <property type="entry name" value="RNase_Y/CdgJ"/>
</dbReference>
<dbReference type="SUPFAM" id="SSF109604">
    <property type="entry name" value="HD-domain/PDEase-like"/>
    <property type="match status" value="1"/>
</dbReference>
<dbReference type="PROSITE" id="PS51833">
    <property type="entry name" value="HDOD"/>
    <property type="match status" value="1"/>
</dbReference>